<evidence type="ECO:0000313" key="4">
    <source>
        <dbReference type="Proteomes" id="UP000004690"/>
    </source>
</evidence>
<organism evidence="3 4">
    <name type="scientific">Galbibacter orientalis DSM 19592</name>
    <dbReference type="NCBI Taxonomy" id="926559"/>
    <lineage>
        <taxon>Bacteria</taxon>
        <taxon>Pseudomonadati</taxon>
        <taxon>Bacteroidota</taxon>
        <taxon>Flavobacteriia</taxon>
        <taxon>Flavobacteriales</taxon>
        <taxon>Flavobacteriaceae</taxon>
        <taxon>Galbibacter</taxon>
    </lineage>
</organism>
<feature type="chain" id="PRO_5003669015" evidence="1">
    <location>
        <begin position="26"/>
        <end position="245"/>
    </location>
</feature>
<keyword evidence="1" id="KW-0732">Signal</keyword>
<dbReference type="PANTHER" id="PTHR33570:SF2">
    <property type="entry name" value="CARBOXYMUCONOLACTONE DECARBOXYLASE-LIKE DOMAIN-CONTAINING PROTEIN"/>
    <property type="match status" value="1"/>
</dbReference>
<gene>
    <name evidence="3" type="ORF">JoomaDRAFT_3602</name>
</gene>
<accession>I3CA95</accession>
<feature type="domain" description="Carboxymuconolactone decarboxylase-like" evidence="2">
    <location>
        <begin position="154"/>
        <end position="216"/>
    </location>
</feature>
<dbReference type="GO" id="GO:0051920">
    <property type="term" value="F:peroxiredoxin activity"/>
    <property type="evidence" value="ECO:0007669"/>
    <property type="project" value="InterPro"/>
</dbReference>
<protein>
    <submittedName>
        <fullName evidence="3">Uncharacterized protein, gamma-carboxymuconolactone decarboxylase subunit like protein</fullName>
    </submittedName>
</protein>
<dbReference type="InterPro" id="IPR029032">
    <property type="entry name" value="AhpD-like"/>
</dbReference>
<dbReference type="STRING" id="926559.JoomaDRAFT_3602"/>
<dbReference type="AlphaFoldDB" id="I3CA95"/>
<reference evidence="3 4" key="1">
    <citation type="submission" date="2012-02" db="EMBL/GenBank/DDBJ databases">
        <title>Improved High-Quality Draft genome of Joostella marina DSM 19592.</title>
        <authorList>
            <consortium name="US DOE Joint Genome Institute (JGI-PGF)"/>
            <person name="Lucas S."/>
            <person name="Copeland A."/>
            <person name="Lapidus A."/>
            <person name="Bruce D."/>
            <person name="Goodwin L."/>
            <person name="Pitluck S."/>
            <person name="Peters L."/>
            <person name="Chertkov O."/>
            <person name="Ovchinnikova G."/>
            <person name="Kyrpides N."/>
            <person name="Mavromatis K."/>
            <person name="Detter J.C."/>
            <person name="Han C."/>
            <person name="Land M."/>
            <person name="Hauser L."/>
            <person name="Markowitz V."/>
            <person name="Cheng J.-F."/>
            <person name="Hugenholtz P."/>
            <person name="Woyke T."/>
            <person name="Wu D."/>
            <person name="Tindall B."/>
            <person name="Brambilla E."/>
            <person name="Klenk H.-P."/>
            <person name="Eisen J.A."/>
        </authorList>
    </citation>
    <scope>NUCLEOTIDE SEQUENCE [LARGE SCALE GENOMIC DNA]</scope>
    <source>
        <strain evidence="3 4">DSM 19592</strain>
    </source>
</reference>
<dbReference type="Pfam" id="PF02627">
    <property type="entry name" value="CMD"/>
    <property type="match status" value="2"/>
</dbReference>
<dbReference type="PANTHER" id="PTHR33570">
    <property type="entry name" value="4-CARBOXYMUCONOLACTONE DECARBOXYLASE FAMILY PROTEIN"/>
    <property type="match status" value="1"/>
</dbReference>
<evidence type="ECO:0000259" key="2">
    <source>
        <dbReference type="Pfam" id="PF02627"/>
    </source>
</evidence>
<dbReference type="Proteomes" id="UP000004690">
    <property type="component" value="Unassembled WGS sequence"/>
</dbReference>
<feature type="signal peptide" evidence="1">
    <location>
        <begin position="1"/>
        <end position="25"/>
    </location>
</feature>
<evidence type="ECO:0000313" key="3">
    <source>
        <dbReference type="EMBL" id="EIJ40538.1"/>
    </source>
</evidence>
<sequence>MHISKILTVFSIFFLAVGSTQSLNACEGILSQETLTEKEKSLVLVASYTAKGDLKKLEKVLNDGLDNGLTVNQIKEAIVHLYAYCGFPRSIRGLQTFIKVLDDRKAKGIEDVWGTEASPITDSRDKYARGKTNLDKLVGTTLDGPKKGYAKFSPEIEIFLKEHLFADLFERDVLTYKERELVTISVIASIQKAEPMLRSHMNICLIQGWTAEQLQDFTKIIKQHVGRQEGTAAETVLKELLQSKE</sequence>
<dbReference type="InterPro" id="IPR052512">
    <property type="entry name" value="4CMD/NDH-1_regulator"/>
</dbReference>
<dbReference type="RefSeq" id="WP_008614915.1">
    <property type="nucleotide sequence ID" value="NZ_JH651379.1"/>
</dbReference>
<proteinExistence type="predicted"/>
<keyword evidence="4" id="KW-1185">Reference proteome</keyword>
<feature type="domain" description="Carboxymuconolactone decarboxylase-like" evidence="2">
    <location>
        <begin position="24"/>
        <end position="93"/>
    </location>
</feature>
<dbReference type="SUPFAM" id="SSF69118">
    <property type="entry name" value="AhpD-like"/>
    <property type="match status" value="1"/>
</dbReference>
<name>I3CA95_9FLAO</name>
<dbReference type="InterPro" id="IPR003779">
    <property type="entry name" value="CMD-like"/>
</dbReference>
<dbReference type="EMBL" id="JH651379">
    <property type="protein sequence ID" value="EIJ40538.1"/>
    <property type="molecule type" value="Genomic_DNA"/>
</dbReference>
<dbReference type="HOGENOM" id="CLU_093841_0_0_10"/>
<dbReference type="OrthoDB" id="9812754at2"/>
<evidence type="ECO:0000256" key="1">
    <source>
        <dbReference type="SAM" id="SignalP"/>
    </source>
</evidence>
<dbReference type="eggNOG" id="COG0599">
    <property type="taxonomic scope" value="Bacteria"/>
</dbReference>
<dbReference type="Gene3D" id="1.20.1290.10">
    <property type="entry name" value="AhpD-like"/>
    <property type="match status" value="1"/>
</dbReference>